<feature type="compositionally biased region" description="Basic and acidic residues" evidence="1">
    <location>
        <begin position="342"/>
        <end position="353"/>
    </location>
</feature>
<dbReference type="InterPro" id="IPR057670">
    <property type="entry name" value="SH3_retrovirus"/>
</dbReference>
<feature type="domain" description="Reverse transcriptase Ty1/copia-type" evidence="2">
    <location>
        <begin position="465"/>
        <end position="645"/>
    </location>
</feature>
<dbReference type="InterPro" id="IPR013103">
    <property type="entry name" value="RVT_2"/>
</dbReference>
<evidence type="ECO:0000259" key="3">
    <source>
        <dbReference type="Pfam" id="PF25597"/>
    </source>
</evidence>
<dbReference type="PANTHER" id="PTHR11439">
    <property type="entry name" value="GAG-POL-RELATED RETROTRANSPOSON"/>
    <property type="match status" value="1"/>
</dbReference>
<dbReference type="PANTHER" id="PTHR11439:SF509">
    <property type="entry name" value="RNA-DIRECTED DNA POLYMERASE"/>
    <property type="match status" value="1"/>
</dbReference>
<protein>
    <submittedName>
        <fullName evidence="4">Retrovirus-related Pol polyprotein from transposon TNT 1-94</fullName>
    </submittedName>
</protein>
<dbReference type="Pfam" id="PF07727">
    <property type="entry name" value="RVT_2"/>
    <property type="match status" value="1"/>
</dbReference>
<name>A0A6L2LEA1_TANCI</name>
<dbReference type="EMBL" id="BKCJ010004175">
    <property type="protein sequence ID" value="GEU59459.1"/>
    <property type="molecule type" value="Genomic_DNA"/>
</dbReference>
<dbReference type="SUPFAM" id="SSF56672">
    <property type="entry name" value="DNA/RNA polymerases"/>
    <property type="match status" value="1"/>
</dbReference>
<feature type="domain" description="Retroviral polymerase SH3-like" evidence="3">
    <location>
        <begin position="256"/>
        <end position="295"/>
    </location>
</feature>
<reference evidence="4" key="1">
    <citation type="journal article" date="2019" name="Sci. Rep.">
        <title>Draft genome of Tanacetum cinerariifolium, the natural source of mosquito coil.</title>
        <authorList>
            <person name="Yamashiro T."/>
            <person name="Shiraishi A."/>
            <person name="Satake H."/>
            <person name="Nakayama K."/>
        </authorList>
    </citation>
    <scope>NUCLEOTIDE SEQUENCE</scope>
</reference>
<evidence type="ECO:0000259" key="2">
    <source>
        <dbReference type="Pfam" id="PF07727"/>
    </source>
</evidence>
<dbReference type="InterPro" id="IPR043502">
    <property type="entry name" value="DNA/RNA_pol_sf"/>
</dbReference>
<organism evidence="4">
    <name type="scientific">Tanacetum cinerariifolium</name>
    <name type="common">Dalmatian daisy</name>
    <name type="synonym">Chrysanthemum cinerariifolium</name>
    <dbReference type="NCBI Taxonomy" id="118510"/>
    <lineage>
        <taxon>Eukaryota</taxon>
        <taxon>Viridiplantae</taxon>
        <taxon>Streptophyta</taxon>
        <taxon>Embryophyta</taxon>
        <taxon>Tracheophyta</taxon>
        <taxon>Spermatophyta</taxon>
        <taxon>Magnoliopsida</taxon>
        <taxon>eudicotyledons</taxon>
        <taxon>Gunneridae</taxon>
        <taxon>Pentapetalae</taxon>
        <taxon>asterids</taxon>
        <taxon>campanulids</taxon>
        <taxon>Asterales</taxon>
        <taxon>Asteraceae</taxon>
        <taxon>Asteroideae</taxon>
        <taxon>Anthemideae</taxon>
        <taxon>Anthemidinae</taxon>
        <taxon>Tanacetum</taxon>
    </lineage>
</organism>
<evidence type="ECO:0000256" key="1">
    <source>
        <dbReference type="SAM" id="MobiDB-lite"/>
    </source>
</evidence>
<feature type="compositionally biased region" description="Basic and acidic residues" evidence="1">
    <location>
        <begin position="320"/>
        <end position="329"/>
    </location>
</feature>
<feature type="region of interest" description="Disordered" evidence="1">
    <location>
        <begin position="298"/>
        <end position="360"/>
    </location>
</feature>
<sequence>MHTIVWRNQPEIKTLSLDDLFNNLEAYESEVMGTSNSTTNSHNVAFLSTSSTNNTTRAVNSAQGVNTASTHGVADSSTTIENLSDAVIYSFFASQPKCVKDLKEQNEQLVKDLRTAMGNHVNDVKASAYWVWRPKHKVLDHVSRNNGASMSFKRFDYIEAQGISKKNSVLFIDIACVVLSPDFKLTDESHVLLKVPRKDNMYSVDLKNAEAVNTACYVQNWVLIIKPHNKTPYELFLGRKPALSFMRPFGCPITILNTIDHLGKIDGKADEGFFVGYSTNSKTFRVFNSRTRIVEENLHTQDPPFCSSSKGSPSAGYKPSGEEEKKDAEDPGNEDSGIPSTEELRVNQEEKDNVNSTNRVNVVSSTVNTTNNEVNVVCRKSSIKLPNDLNMLDLEDISIFEDSNEDVFVAKADLNNMESTFQVNPIPITRIHKDHPLEQVIKDLHSALQTRRMNKLDERGIVIRNKARLFLAYASFKEFVVYQMDVKSAFLYEKIEEEVYVCQPSGFEDPDFPGKVYKVENTLYGLHQALKAWYETLLTYLLDNGFQRGMIDKTLFIKRNKSDIMLVQVYVDDIIFGSTRKAMCIEFEKMMHKKFQMSSIEELTFFLGLQVKQKEDGIFISQHKYVNEILNKFGFFDVKTASTLMETHKTLLKDEKGKDVDEHLYRSMIGSLMYLTSSRPDIMFTILKGQPKLGLWYPEDSPFDLVTYTNSDNARASFDRKSTTEGCQFLWCREGCLEWNGKAASDEIGEEVVVEEVNAASITTLVTVAATTAVSFDELVLAQALMEIKISKPKAKGIIMQSQNFDREDLEVLWRLVKDGFVKTKPVDYMDNFLLHTLKTMFEHHVKDIVWKSQQGLTKVKSWKLFDICGVHCVTMQNKLYYLLVKKMYLLTNHTLHQMFNNVKLQVDEECEMAFELLRLIKKQLEEGYKPN</sequence>
<comment type="caution">
    <text evidence="4">The sequence shown here is derived from an EMBL/GenBank/DDBJ whole genome shotgun (WGS) entry which is preliminary data.</text>
</comment>
<evidence type="ECO:0000313" key="4">
    <source>
        <dbReference type="EMBL" id="GEU59459.1"/>
    </source>
</evidence>
<accession>A0A6L2LEA1</accession>
<dbReference type="AlphaFoldDB" id="A0A6L2LEA1"/>
<gene>
    <name evidence="4" type="ORF">Tci_031437</name>
</gene>
<proteinExistence type="predicted"/>
<dbReference type="Pfam" id="PF25597">
    <property type="entry name" value="SH3_retrovirus"/>
    <property type="match status" value="1"/>
</dbReference>